<dbReference type="InterPro" id="IPR051356">
    <property type="entry name" value="SOX/SOX-like_TF"/>
</dbReference>
<proteinExistence type="predicted"/>
<feature type="domain" description="HMG box" evidence="5">
    <location>
        <begin position="245"/>
        <end position="313"/>
    </location>
</feature>
<sequence>MATPTPESETPELQHGLEVVAQFTYPTDTHLQYSSPQPNSQYGSPTPGLSPYYTGPGESAYPDPAQMVRRNFSGGAVFEVGERNHAIGSQNRGRVTASGPRGFAMAPSPYYAMPIPDDAVYANVFRQNSHQYTSTPGTTPSSPHNSLTTSRTTRSGRAIASDPLRPQPAGVQKASSSKPAGKAAPKPRKKKKANGKVSEPSVTRPLTELLAYLKGKVAETDIAAYVGRSIEVRRKEVADDKNHKIKRPMNAFMLYRKAWQNRIKAWQTNDNHQGVSKVAGDGWPLESDELRQQYTDWATQERDMHSKAFPDYKFMPAKTRKGRPKPPVYSEDGDDSELEDNWSGIPAGTQRAYSAFEDPNDPDYLPPGRAYTPHHHYQSVSRAMSQSPYQHSPPPPQHLHPHQLPQQQHMPNMSHYAYANPGKPLPRPYPGLEQGHYASQRVDVSQYSIPAPRGNAYTVGPPPLSHTENVYYHETSTPSSHHHYAPVPGQQQHNMSLPGSHYGSPANEPLYDLSPTPPPPQHHQQQRHMPVHQQQQQHYQMAPPPSYPQQQLLQQPSYSTQGFGPVDEPFDLSGNGGADNFDSALQALDGGYGDPSGGYDQFLTAEDTLVDGFNTHFEDNLLDPSLLEPDTTNTGGAGQPGVPGASDESWEVLDVAGDASVDSLLGTATTASAAENQTPEAA</sequence>
<feature type="region of interest" description="Disordered" evidence="4">
    <location>
        <begin position="28"/>
        <end position="65"/>
    </location>
</feature>
<dbReference type="SMART" id="SM00398">
    <property type="entry name" value="HMG"/>
    <property type="match status" value="1"/>
</dbReference>
<evidence type="ECO:0000256" key="1">
    <source>
        <dbReference type="ARBA" id="ARBA00023125"/>
    </source>
</evidence>
<dbReference type="Gene3D" id="1.10.30.10">
    <property type="entry name" value="High mobility group box domain"/>
    <property type="match status" value="1"/>
</dbReference>
<name>A0A9P9WM76_9PEZI</name>
<dbReference type="AlphaFoldDB" id="A0A9P9WM76"/>
<feature type="region of interest" description="Disordered" evidence="4">
    <location>
        <begin position="622"/>
        <end position="648"/>
    </location>
</feature>
<feature type="compositionally biased region" description="Polar residues" evidence="4">
    <location>
        <begin position="28"/>
        <end position="44"/>
    </location>
</feature>
<keyword evidence="7" id="KW-1185">Reference proteome</keyword>
<feature type="compositionally biased region" description="Basic residues" evidence="4">
    <location>
        <begin position="185"/>
        <end position="194"/>
    </location>
</feature>
<keyword evidence="2 3" id="KW-0539">Nucleus</keyword>
<keyword evidence="1 3" id="KW-0238">DNA-binding</keyword>
<dbReference type="InterPro" id="IPR009071">
    <property type="entry name" value="HMG_box_dom"/>
</dbReference>
<evidence type="ECO:0000259" key="5">
    <source>
        <dbReference type="PROSITE" id="PS50118"/>
    </source>
</evidence>
<accession>A0A9P9WM76</accession>
<protein>
    <recommendedName>
        <fullName evidence="5">HMG box domain-containing protein</fullName>
    </recommendedName>
</protein>
<dbReference type="GO" id="GO:0005634">
    <property type="term" value="C:nucleus"/>
    <property type="evidence" value="ECO:0007669"/>
    <property type="project" value="UniProtKB-UniRule"/>
</dbReference>
<dbReference type="GO" id="GO:0000978">
    <property type="term" value="F:RNA polymerase II cis-regulatory region sequence-specific DNA binding"/>
    <property type="evidence" value="ECO:0007669"/>
    <property type="project" value="TreeGrafter"/>
</dbReference>
<evidence type="ECO:0000313" key="7">
    <source>
        <dbReference type="Proteomes" id="UP000829685"/>
    </source>
</evidence>
<evidence type="ECO:0000256" key="3">
    <source>
        <dbReference type="PROSITE-ProRule" id="PRU00267"/>
    </source>
</evidence>
<dbReference type="PROSITE" id="PS50118">
    <property type="entry name" value="HMG_BOX_2"/>
    <property type="match status" value="1"/>
</dbReference>
<feature type="region of interest" description="Disordered" evidence="4">
    <location>
        <begin position="316"/>
        <end position="434"/>
    </location>
</feature>
<dbReference type="EMBL" id="JAFIMR010000014">
    <property type="protein sequence ID" value="KAI1870039.1"/>
    <property type="molecule type" value="Genomic_DNA"/>
</dbReference>
<feature type="compositionally biased region" description="Low complexity" evidence="4">
    <location>
        <begin position="531"/>
        <end position="541"/>
    </location>
</feature>
<feature type="region of interest" description="Disordered" evidence="4">
    <location>
        <begin position="131"/>
        <end position="201"/>
    </location>
</feature>
<dbReference type="PANTHER" id="PTHR45789">
    <property type="entry name" value="FI18025P1"/>
    <property type="match status" value="1"/>
</dbReference>
<dbReference type="PANTHER" id="PTHR45789:SF2">
    <property type="entry name" value="FI18025P1"/>
    <property type="match status" value="1"/>
</dbReference>
<feature type="DNA-binding region" description="HMG box" evidence="3">
    <location>
        <begin position="245"/>
        <end position="313"/>
    </location>
</feature>
<comment type="caution">
    <text evidence="6">The sequence shown here is derived from an EMBL/GenBank/DDBJ whole genome shotgun (WGS) entry which is preliminary data.</text>
</comment>
<dbReference type="CDD" id="cd01389">
    <property type="entry name" value="HMG-box_ROX1-like"/>
    <property type="match status" value="1"/>
</dbReference>
<dbReference type="InterPro" id="IPR036910">
    <property type="entry name" value="HMG_box_dom_sf"/>
</dbReference>
<gene>
    <name evidence="6" type="ORF">JX265_006209</name>
</gene>
<feature type="compositionally biased region" description="Low complexity" evidence="4">
    <location>
        <begin position="133"/>
        <end position="155"/>
    </location>
</feature>
<dbReference type="Proteomes" id="UP000829685">
    <property type="component" value="Unassembled WGS sequence"/>
</dbReference>
<feature type="compositionally biased region" description="Acidic residues" evidence="4">
    <location>
        <begin position="331"/>
        <end position="340"/>
    </location>
</feature>
<evidence type="ECO:0000256" key="4">
    <source>
        <dbReference type="SAM" id="MobiDB-lite"/>
    </source>
</evidence>
<feature type="compositionally biased region" description="Low complexity" evidence="4">
    <location>
        <begin position="173"/>
        <end position="184"/>
    </location>
</feature>
<reference evidence="6" key="1">
    <citation type="submission" date="2021-03" db="EMBL/GenBank/DDBJ databases">
        <title>Revisited historic fungal species revealed as producer of novel bioactive compounds through whole genome sequencing and comparative genomics.</title>
        <authorList>
            <person name="Vignolle G.A."/>
            <person name="Hochenegger N."/>
            <person name="Mach R.L."/>
            <person name="Mach-Aigner A.R."/>
            <person name="Javad Rahimi M."/>
            <person name="Salim K.A."/>
            <person name="Chan C.M."/>
            <person name="Lim L.B.L."/>
            <person name="Cai F."/>
            <person name="Druzhinina I.S."/>
            <person name="U'Ren J.M."/>
            <person name="Derntl C."/>
        </authorList>
    </citation>
    <scope>NUCLEOTIDE SEQUENCE</scope>
    <source>
        <strain evidence="6">TUCIM 5799</strain>
    </source>
</reference>
<dbReference type="GO" id="GO:0000981">
    <property type="term" value="F:DNA-binding transcription factor activity, RNA polymerase II-specific"/>
    <property type="evidence" value="ECO:0007669"/>
    <property type="project" value="TreeGrafter"/>
</dbReference>
<evidence type="ECO:0000313" key="6">
    <source>
        <dbReference type="EMBL" id="KAI1870039.1"/>
    </source>
</evidence>
<evidence type="ECO:0000256" key="2">
    <source>
        <dbReference type="ARBA" id="ARBA00023242"/>
    </source>
</evidence>
<dbReference type="SUPFAM" id="SSF47095">
    <property type="entry name" value="HMG-box"/>
    <property type="match status" value="1"/>
</dbReference>
<organism evidence="6 7">
    <name type="scientific">Neoarthrinium moseri</name>
    <dbReference type="NCBI Taxonomy" id="1658444"/>
    <lineage>
        <taxon>Eukaryota</taxon>
        <taxon>Fungi</taxon>
        <taxon>Dikarya</taxon>
        <taxon>Ascomycota</taxon>
        <taxon>Pezizomycotina</taxon>
        <taxon>Sordariomycetes</taxon>
        <taxon>Xylariomycetidae</taxon>
        <taxon>Amphisphaeriales</taxon>
        <taxon>Apiosporaceae</taxon>
        <taxon>Neoarthrinium</taxon>
    </lineage>
</organism>
<dbReference type="Pfam" id="PF00505">
    <property type="entry name" value="HMG_box"/>
    <property type="match status" value="1"/>
</dbReference>
<feature type="region of interest" description="Disordered" evidence="4">
    <location>
        <begin position="474"/>
        <end position="552"/>
    </location>
</feature>